<accession>A0A846QSH4</accession>
<name>A0A846QSH4_9BACT</name>
<evidence type="ECO:0000256" key="2">
    <source>
        <dbReference type="ARBA" id="ARBA00009477"/>
    </source>
</evidence>
<evidence type="ECO:0000256" key="3">
    <source>
        <dbReference type="SAM" id="SignalP"/>
    </source>
</evidence>
<keyword evidence="9" id="KW-1185">Reference proteome</keyword>
<dbReference type="InterPro" id="IPR058627">
    <property type="entry name" value="MdtA-like_C"/>
</dbReference>
<dbReference type="Pfam" id="PF25876">
    <property type="entry name" value="HH_MFP_RND"/>
    <property type="match status" value="1"/>
</dbReference>
<feature type="domain" description="Multidrug resistance protein MdtA-like C-terminal permuted SH3" evidence="7">
    <location>
        <begin position="305"/>
        <end position="364"/>
    </location>
</feature>
<dbReference type="Gene3D" id="2.40.50.100">
    <property type="match status" value="1"/>
</dbReference>
<protein>
    <submittedName>
        <fullName evidence="8">Membrane fusion protein (Multidrug efflux system)</fullName>
    </submittedName>
</protein>
<gene>
    <name evidence="8" type="ORF">GGQ74_001797</name>
</gene>
<dbReference type="AlphaFoldDB" id="A0A846QSH4"/>
<dbReference type="InterPro" id="IPR058625">
    <property type="entry name" value="MdtA-like_BSH"/>
</dbReference>
<dbReference type="InterPro" id="IPR058624">
    <property type="entry name" value="MdtA-like_HH"/>
</dbReference>
<dbReference type="GO" id="GO:0030313">
    <property type="term" value="C:cell envelope"/>
    <property type="evidence" value="ECO:0007669"/>
    <property type="project" value="UniProtKB-SubCell"/>
</dbReference>
<evidence type="ECO:0000259" key="6">
    <source>
        <dbReference type="Pfam" id="PF25944"/>
    </source>
</evidence>
<evidence type="ECO:0000259" key="4">
    <source>
        <dbReference type="Pfam" id="PF25876"/>
    </source>
</evidence>
<dbReference type="PANTHER" id="PTHR30158">
    <property type="entry name" value="ACRA/E-RELATED COMPONENT OF DRUG EFFLUX TRANSPORTER"/>
    <property type="match status" value="1"/>
</dbReference>
<dbReference type="RefSeq" id="WP_167941219.1">
    <property type="nucleotide sequence ID" value="NZ_JAATJA010000002.1"/>
</dbReference>
<dbReference type="Gene3D" id="2.40.420.20">
    <property type="match status" value="1"/>
</dbReference>
<dbReference type="PROSITE" id="PS51257">
    <property type="entry name" value="PROKAR_LIPOPROTEIN"/>
    <property type="match status" value="1"/>
</dbReference>
<evidence type="ECO:0000259" key="5">
    <source>
        <dbReference type="Pfam" id="PF25917"/>
    </source>
</evidence>
<feature type="domain" description="Multidrug resistance protein MdtA-like barrel-sandwich hybrid" evidence="5">
    <location>
        <begin position="64"/>
        <end position="205"/>
    </location>
</feature>
<dbReference type="EMBL" id="JAATJA010000002">
    <property type="protein sequence ID" value="NJB68124.1"/>
    <property type="molecule type" value="Genomic_DNA"/>
</dbReference>
<dbReference type="GO" id="GO:0046677">
    <property type="term" value="P:response to antibiotic"/>
    <property type="evidence" value="ECO:0007669"/>
    <property type="project" value="TreeGrafter"/>
</dbReference>
<evidence type="ECO:0000313" key="8">
    <source>
        <dbReference type="EMBL" id="NJB68124.1"/>
    </source>
</evidence>
<dbReference type="Gene3D" id="2.40.30.170">
    <property type="match status" value="1"/>
</dbReference>
<dbReference type="Proteomes" id="UP000580856">
    <property type="component" value="Unassembled WGS sequence"/>
</dbReference>
<dbReference type="GO" id="GO:0022857">
    <property type="term" value="F:transmembrane transporter activity"/>
    <property type="evidence" value="ECO:0007669"/>
    <property type="project" value="InterPro"/>
</dbReference>
<dbReference type="NCBIfam" id="TIGR01730">
    <property type="entry name" value="RND_mfp"/>
    <property type="match status" value="1"/>
</dbReference>
<comment type="caution">
    <text evidence="8">The sequence shown here is derived from an EMBL/GenBank/DDBJ whole genome shotgun (WGS) entry which is preliminary data.</text>
</comment>
<evidence type="ECO:0000313" key="9">
    <source>
        <dbReference type="Proteomes" id="UP000580856"/>
    </source>
</evidence>
<dbReference type="Pfam" id="PF25967">
    <property type="entry name" value="RND-MFP_C"/>
    <property type="match status" value="1"/>
</dbReference>
<reference evidence="8 9" key="1">
    <citation type="submission" date="2020-03" db="EMBL/GenBank/DDBJ databases">
        <title>Genomic Encyclopedia of Type Strains, Phase IV (KMG-IV): sequencing the most valuable type-strain genomes for metagenomic binning, comparative biology and taxonomic classification.</title>
        <authorList>
            <person name="Goeker M."/>
        </authorList>
    </citation>
    <scope>NUCLEOTIDE SEQUENCE [LARGE SCALE GENOMIC DNA]</scope>
    <source>
        <strain evidence="8 9">DSM 24233</strain>
    </source>
</reference>
<comment type="subcellular location">
    <subcellularLocation>
        <location evidence="1">Cell envelope</location>
    </subcellularLocation>
</comment>
<dbReference type="Pfam" id="PF25944">
    <property type="entry name" value="Beta-barrel_RND"/>
    <property type="match status" value="1"/>
</dbReference>
<dbReference type="Pfam" id="PF25917">
    <property type="entry name" value="BSH_RND"/>
    <property type="match status" value="1"/>
</dbReference>
<sequence length="388" mass="40871">MSKVGRLTLLCLLFATALMSGCTEGNASKGSGKTPPPPLVKAQVVERSDIPLTVEYVGQTAGSREVEVRARVGGILLKRAYVEGSPIREGELMFTIDPEPFRADLAQANGQLARCKATLQQAGLDRDRILALYADGAVSTQERDNAITAYDAAEADVQAASARVREAAINLGYTEVRAPISGMTSKETRSEGSLVSTDAAGSLLTTITQLDPVYVNFSIPGTEALHYRKLAAEGKFSVPTDGYTVRIRMSDGAVYSVPGRINFSDKQVDPMTGSIRSRAEFSNPQGQVLPGQFVRVLLDGGVLTNALLIPQRAALFTQSGPIVYVLDDKGIPSPRPVVLGDTVGESFIVESGLEGGERIVAEGVVKVRPGMPVNVAGAAPAAPKGAEG</sequence>
<feature type="signal peptide" evidence="3">
    <location>
        <begin position="1"/>
        <end position="27"/>
    </location>
</feature>
<dbReference type="SUPFAM" id="SSF111369">
    <property type="entry name" value="HlyD-like secretion proteins"/>
    <property type="match status" value="1"/>
</dbReference>
<organism evidence="8 9">
    <name type="scientific">Desulfobaculum xiamenense</name>
    <dbReference type="NCBI Taxonomy" id="995050"/>
    <lineage>
        <taxon>Bacteria</taxon>
        <taxon>Pseudomonadati</taxon>
        <taxon>Thermodesulfobacteriota</taxon>
        <taxon>Desulfovibrionia</taxon>
        <taxon>Desulfovibrionales</taxon>
        <taxon>Desulfovibrionaceae</taxon>
        <taxon>Desulfobaculum</taxon>
    </lineage>
</organism>
<dbReference type="InterPro" id="IPR058626">
    <property type="entry name" value="MdtA-like_b-barrel"/>
</dbReference>
<feature type="chain" id="PRO_5032286562" evidence="3">
    <location>
        <begin position="28"/>
        <end position="388"/>
    </location>
</feature>
<evidence type="ECO:0000256" key="1">
    <source>
        <dbReference type="ARBA" id="ARBA00004196"/>
    </source>
</evidence>
<dbReference type="GO" id="GO:0005886">
    <property type="term" value="C:plasma membrane"/>
    <property type="evidence" value="ECO:0007669"/>
    <property type="project" value="TreeGrafter"/>
</dbReference>
<comment type="similarity">
    <text evidence="2">Belongs to the membrane fusion protein (MFP) (TC 8.A.1) family.</text>
</comment>
<dbReference type="Gene3D" id="1.10.287.470">
    <property type="entry name" value="Helix hairpin bin"/>
    <property type="match status" value="1"/>
</dbReference>
<keyword evidence="3" id="KW-0732">Signal</keyword>
<proteinExistence type="inferred from homology"/>
<feature type="domain" description="Multidrug resistance protein MdtA-like alpha-helical hairpin" evidence="4">
    <location>
        <begin position="105"/>
        <end position="174"/>
    </location>
</feature>
<feature type="domain" description="Multidrug resistance protein MdtA-like beta-barrel" evidence="6">
    <location>
        <begin position="212"/>
        <end position="299"/>
    </location>
</feature>
<dbReference type="InterPro" id="IPR006143">
    <property type="entry name" value="RND_pump_MFP"/>
</dbReference>
<evidence type="ECO:0000259" key="7">
    <source>
        <dbReference type="Pfam" id="PF25967"/>
    </source>
</evidence>